<dbReference type="EMBL" id="PDJI01000004">
    <property type="protein sequence ID" value="PFG40445.1"/>
    <property type="molecule type" value="Genomic_DNA"/>
</dbReference>
<reference evidence="3 4" key="1">
    <citation type="submission" date="2017-10" db="EMBL/GenBank/DDBJ databases">
        <title>Sequencing the genomes of 1000 actinobacteria strains.</title>
        <authorList>
            <person name="Klenk H.-P."/>
        </authorList>
    </citation>
    <scope>NUCLEOTIDE SEQUENCE [LARGE SCALE GENOMIC DNA]</scope>
    <source>
        <strain evidence="3 4">DSM 21838</strain>
    </source>
</reference>
<dbReference type="AlphaFoldDB" id="A0A2A9EQB2"/>
<evidence type="ECO:0000256" key="2">
    <source>
        <dbReference type="SAM" id="SignalP"/>
    </source>
</evidence>
<organism evidence="3 4">
    <name type="scientific">Georgenia soli</name>
    <dbReference type="NCBI Taxonomy" id="638953"/>
    <lineage>
        <taxon>Bacteria</taxon>
        <taxon>Bacillati</taxon>
        <taxon>Actinomycetota</taxon>
        <taxon>Actinomycetes</taxon>
        <taxon>Micrococcales</taxon>
        <taxon>Bogoriellaceae</taxon>
        <taxon>Georgenia</taxon>
    </lineage>
</organism>
<evidence type="ECO:0000256" key="1">
    <source>
        <dbReference type="SAM" id="MobiDB-lite"/>
    </source>
</evidence>
<evidence type="ECO:0000313" key="4">
    <source>
        <dbReference type="Proteomes" id="UP000222106"/>
    </source>
</evidence>
<gene>
    <name evidence="3" type="ORF">ATJ97_2974</name>
</gene>
<feature type="chain" id="PRO_5012789593" description="Ribosomally synthesized peptide with SipW-like signal peptide" evidence="2">
    <location>
        <begin position="31"/>
        <end position="255"/>
    </location>
</feature>
<comment type="caution">
    <text evidence="3">The sequence shown here is derived from an EMBL/GenBank/DDBJ whole genome shotgun (WGS) entry which is preliminary data.</text>
</comment>
<feature type="compositionally biased region" description="Polar residues" evidence="1">
    <location>
        <begin position="242"/>
        <end position="255"/>
    </location>
</feature>
<evidence type="ECO:0000313" key="3">
    <source>
        <dbReference type="EMBL" id="PFG40445.1"/>
    </source>
</evidence>
<dbReference type="Proteomes" id="UP000222106">
    <property type="component" value="Unassembled WGS sequence"/>
</dbReference>
<name>A0A2A9EQB2_9MICO</name>
<keyword evidence="4" id="KW-1185">Reference proteome</keyword>
<accession>A0A2A9EQB2</accession>
<protein>
    <recommendedName>
        <fullName evidence="5">Ribosomally synthesized peptide with SipW-like signal peptide</fullName>
    </recommendedName>
</protein>
<feature type="signal peptide" evidence="2">
    <location>
        <begin position="1"/>
        <end position="30"/>
    </location>
</feature>
<keyword evidence="2" id="KW-0732">Signal</keyword>
<sequence length="255" mass="26290">MNAFGTPRRALVGVAALAVALGAGTGTALALWDDTEQFSAEVGSGMVGFAIGKPGAADRTVAAGPADRLAFPLGPDEATTLLDTGEVAVGIQVDARADGNKGLSYALDLPDLPADSIFGSSTVRVYRVDSAAACSAHGITGRPPAATYTPADPDGDGTFEPGPAGWDRTWASSTPVRADYDDDWTATEYWCVVATLGDLPDEGSYTNTATVSVEVDGDTYTAEDTWRADVTTAADPADEPTHTINFTHSTTRPGE</sequence>
<proteinExistence type="predicted"/>
<evidence type="ECO:0008006" key="5">
    <source>
        <dbReference type="Google" id="ProtNLM"/>
    </source>
</evidence>
<feature type="region of interest" description="Disordered" evidence="1">
    <location>
        <begin position="235"/>
        <end position="255"/>
    </location>
</feature>